<keyword evidence="1" id="KW-0812">Transmembrane</keyword>
<evidence type="ECO:0000313" key="3">
    <source>
        <dbReference type="Proteomes" id="UP000326268"/>
    </source>
</evidence>
<feature type="transmembrane region" description="Helical" evidence="1">
    <location>
        <begin position="58"/>
        <end position="82"/>
    </location>
</feature>
<dbReference type="PANTHER" id="PTHR35895:SF2">
    <property type="match status" value="1"/>
</dbReference>
<proteinExistence type="predicted"/>
<organism evidence="2 3">
    <name type="scientific">Aspergillus caelatus</name>
    <dbReference type="NCBI Taxonomy" id="61420"/>
    <lineage>
        <taxon>Eukaryota</taxon>
        <taxon>Fungi</taxon>
        <taxon>Dikarya</taxon>
        <taxon>Ascomycota</taxon>
        <taxon>Pezizomycotina</taxon>
        <taxon>Eurotiomycetes</taxon>
        <taxon>Eurotiomycetidae</taxon>
        <taxon>Eurotiales</taxon>
        <taxon>Aspergillaceae</taxon>
        <taxon>Aspergillus</taxon>
        <taxon>Aspergillus subgen. Circumdati</taxon>
    </lineage>
</organism>
<gene>
    <name evidence="2" type="ORF">BDV27DRAFT_160649</name>
</gene>
<dbReference type="GeneID" id="43657517"/>
<protein>
    <submittedName>
        <fullName evidence="2">Uncharacterized protein</fullName>
    </submittedName>
</protein>
<dbReference type="OrthoDB" id="10039566at2759"/>
<keyword evidence="1" id="KW-1133">Transmembrane helix</keyword>
<evidence type="ECO:0000313" key="2">
    <source>
        <dbReference type="EMBL" id="KAE8361505.1"/>
    </source>
</evidence>
<accession>A0A5N6ZVT0</accession>
<dbReference type="Proteomes" id="UP000326268">
    <property type="component" value="Unassembled WGS sequence"/>
</dbReference>
<reference evidence="2 3" key="1">
    <citation type="submission" date="2019-04" db="EMBL/GenBank/DDBJ databases">
        <title>Friends and foes A comparative genomics studyof 23 Aspergillus species from section Flavi.</title>
        <authorList>
            <consortium name="DOE Joint Genome Institute"/>
            <person name="Kjaerbolling I."/>
            <person name="Vesth T."/>
            <person name="Frisvad J.C."/>
            <person name="Nybo J.L."/>
            <person name="Theobald S."/>
            <person name="Kildgaard S."/>
            <person name="Isbrandt T."/>
            <person name="Kuo A."/>
            <person name="Sato A."/>
            <person name="Lyhne E.K."/>
            <person name="Kogle M.E."/>
            <person name="Wiebenga A."/>
            <person name="Kun R.S."/>
            <person name="Lubbers R.J."/>
            <person name="Makela M.R."/>
            <person name="Barry K."/>
            <person name="Chovatia M."/>
            <person name="Clum A."/>
            <person name="Daum C."/>
            <person name="Haridas S."/>
            <person name="He G."/>
            <person name="LaButti K."/>
            <person name="Lipzen A."/>
            <person name="Mondo S."/>
            <person name="Riley R."/>
            <person name="Salamov A."/>
            <person name="Simmons B.A."/>
            <person name="Magnuson J.K."/>
            <person name="Henrissat B."/>
            <person name="Mortensen U.H."/>
            <person name="Larsen T.O."/>
            <person name="Devries R.P."/>
            <person name="Grigoriev I.V."/>
            <person name="Machida M."/>
            <person name="Baker S.E."/>
            <person name="Andersen M.R."/>
        </authorList>
    </citation>
    <scope>NUCLEOTIDE SEQUENCE [LARGE SCALE GENOMIC DNA]</scope>
    <source>
        <strain evidence="2 3">CBS 763.97</strain>
    </source>
</reference>
<dbReference type="InterPro" id="IPR022185">
    <property type="entry name" value="DUF3712"/>
</dbReference>
<name>A0A5N6ZVT0_9EURO</name>
<keyword evidence="1" id="KW-0472">Membrane</keyword>
<dbReference type="Pfam" id="PF12505">
    <property type="entry name" value="DUF3712"/>
    <property type="match status" value="1"/>
</dbReference>
<dbReference type="AlphaFoldDB" id="A0A5N6ZVT0"/>
<dbReference type="PANTHER" id="PTHR35895">
    <property type="entry name" value="CHROMOSOME 16, WHOLE GENOME SHOTGUN SEQUENCE"/>
    <property type="match status" value="1"/>
</dbReference>
<keyword evidence="3" id="KW-1185">Reference proteome</keyword>
<dbReference type="RefSeq" id="XP_031924586.1">
    <property type="nucleotide sequence ID" value="XM_032073071.1"/>
</dbReference>
<dbReference type="EMBL" id="ML737733">
    <property type="protein sequence ID" value="KAE8361505.1"/>
    <property type="molecule type" value="Genomic_DNA"/>
</dbReference>
<dbReference type="GO" id="GO:0000329">
    <property type="term" value="C:fungal-type vacuole membrane"/>
    <property type="evidence" value="ECO:0007669"/>
    <property type="project" value="InterPro"/>
</dbReference>
<dbReference type="InterPro" id="IPR046368">
    <property type="entry name" value="Tag1"/>
</dbReference>
<sequence>MADKPSYFTTKAGKYALGANRGPLAQQHVDGSQVAHVELADGTTVKERGRLRRHWTRFWCCYLIGAIIFLAIFLPLFFTVIIQAISQRVIDNASLVLVEAKIMQPRPESVLLSIQTALKLTVDVPVRLDPNVLHLFNNDQPGNSTYLKVYNDAIVIHGNTSIGVQNQLSPVNPDPWKHYVRSVVFEPHAPLSAFGTTNIYLGKLKSHITMKKDLPQNTLNSFAGFSIDDPKMLFPPRDDGVNLVAHATLPNPSVMTIEIGTITMDLKSKDLIVGNATINNLTLRPGNHSTPLEGVVDMHTIIENLLPLLQAQGSSLRDGYLSLDAVTREVEYDGVVIPYYTEVMRDLVLSAKVPINDLLINSVQGILHDNSSDLQSVLDDISDRHAAKGDILSNIDIEHQRRHEVL</sequence>
<evidence type="ECO:0000256" key="1">
    <source>
        <dbReference type="SAM" id="Phobius"/>
    </source>
</evidence>